<evidence type="ECO:0000256" key="1">
    <source>
        <dbReference type="SAM" id="Coils"/>
    </source>
</evidence>
<evidence type="ECO:0000259" key="2">
    <source>
        <dbReference type="Pfam" id="PF06391"/>
    </source>
</evidence>
<dbReference type="InterPro" id="IPR057657">
    <property type="entry name" value="MAT1_CAK-anch"/>
</dbReference>
<accession>A0AAE1QPS1</accession>
<dbReference type="Pfam" id="PF25811">
    <property type="entry name" value="CAK-anch_MAT1"/>
    <property type="match status" value="1"/>
</dbReference>
<feature type="domain" description="MAT1 C-terminal CAK anchor" evidence="3">
    <location>
        <begin position="179"/>
        <end position="230"/>
    </location>
</feature>
<comment type="caution">
    <text evidence="4">The sequence shown here is derived from an EMBL/GenBank/DDBJ whole genome shotgun (WGS) entry which is preliminary data.</text>
</comment>
<sequence>MAVIGITSFVTDVDETKRIVEEYKKKNAEVTIKNCGKLSKDDILIDQLLEEEKEKEDLKKKWQQVEESNVKFNQMKKLQKEALVDELMYSNMSATQILESHVNDLKSGLNLENQNITIKNKAELNQMKQKLFEQEAQINRNKPSYFSTGIQRGKASNIFAPVPKDESKPYVYETRELELNGPKLPSIKELVNKKYLNNVRSTDEVERAGGFEPYYSCCRALLDAFCGLYFNNN</sequence>
<dbReference type="EMBL" id="JAVYJV010000037">
    <property type="protein sequence ID" value="KAK4337333.1"/>
    <property type="molecule type" value="Genomic_DNA"/>
</dbReference>
<organism evidence="4 5">
    <name type="scientific">Anisodus tanguticus</name>
    <dbReference type="NCBI Taxonomy" id="243964"/>
    <lineage>
        <taxon>Eukaryota</taxon>
        <taxon>Viridiplantae</taxon>
        <taxon>Streptophyta</taxon>
        <taxon>Embryophyta</taxon>
        <taxon>Tracheophyta</taxon>
        <taxon>Spermatophyta</taxon>
        <taxon>Magnoliopsida</taxon>
        <taxon>eudicotyledons</taxon>
        <taxon>Gunneridae</taxon>
        <taxon>Pentapetalae</taxon>
        <taxon>asterids</taxon>
        <taxon>lamiids</taxon>
        <taxon>Solanales</taxon>
        <taxon>Solanaceae</taxon>
        <taxon>Solanoideae</taxon>
        <taxon>Hyoscyameae</taxon>
        <taxon>Anisodus</taxon>
    </lineage>
</organism>
<name>A0AAE1QPS1_9SOLA</name>
<dbReference type="PANTHER" id="PTHR12683">
    <property type="entry name" value="CDK-ACTIVATING KINASE ASSEMBLY FACTOR MAT1"/>
    <property type="match status" value="1"/>
</dbReference>
<dbReference type="Proteomes" id="UP001291623">
    <property type="component" value="Unassembled WGS sequence"/>
</dbReference>
<dbReference type="PANTHER" id="PTHR12683:SF13">
    <property type="entry name" value="CDK-ACTIVATING KINASE ASSEMBLY FACTOR MAT1"/>
    <property type="match status" value="1"/>
</dbReference>
<dbReference type="GO" id="GO:0006357">
    <property type="term" value="P:regulation of transcription by RNA polymerase II"/>
    <property type="evidence" value="ECO:0007669"/>
    <property type="project" value="TreeGrafter"/>
</dbReference>
<feature type="domain" description="MAT1 centre" evidence="2">
    <location>
        <begin position="11"/>
        <end position="139"/>
    </location>
</feature>
<dbReference type="GO" id="GO:0006281">
    <property type="term" value="P:DNA repair"/>
    <property type="evidence" value="ECO:0007669"/>
    <property type="project" value="TreeGrafter"/>
</dbReference>
<dbReference type="InterPro" id="IPR015877">
    <property type="entry name" value="MAT1_centre"/>
</dbReference>
<dbReference type="GO" id="GO:0005675">
    <property type="term" value="C:transcription factor TFIIH holo complex"/>
    <property type="evidence" value="ECO:0007669"/>
    <property type="project" value="TreeGrafter"/>
</dbReference>
<keyword evidence="5" id="KW-1185">Reference proteome</keyword>
<feature type="coiled-coil region" evidence="1">
    <location>
        <begin position="13"/>
        <end position="68"/>
    </location>
</feature>
<keyword evidence="1" id="KW-0175">Coiled coil</keyword>
<evidence type="ECO:0000313" key="4">
    <source>
        <dbReference type="EMBL" id="KAK4337333.1"/>
    </source>
</evidence>
<evidence type="ECO:0000313" key="5">
    <source>
        <dbReference type="Proteomes" id="UP001291623"/>
    </source>
</evidence>
<dbReference type="AlphaFoldDB" id="A0AAE1QPS1"/>
<evidence type="ECO:0000259" key="3">
    <source>
        <dbReference type="Pfam" id="PF25811"/>
    </source>
</evidence>
<dbReference type="Pfam" id="PF06391">
    <property type="entry name" value="MAT1"/>
    <property type="match status" value="1"/>
</dbReference>
<protein>
    <submittedName>
        <fullName evidence="4">Uncharacterized protein</fullName>
    </submittedName>
</protein>
<proteinExistence type="predicted"/>
<reference evidence="4" key="1">
    <citation type="submission" date="2023-12" db="EMBL/GenBank/DDBJ databases">
        <title>Genome assembly of Anisodus tanguticus.</title>
        <authorList>
            <person name="Wang Y.-J."/>
        </authorList>
    </citation>
    <scope>NUCLEOTIDE SEQUENCE</scope>
    <source>
        <strain evidence="4">KB-2021</strain>
        <tissue evidence="4">Leaf</tissue>
    </source>
</reference>
<gene>
    <name evidence="4" type="ORF">RND71_043504</name>
</gene>